<sequence>MAVVETVAAAPGALTIKTRKVSSEERQMAGAPQGEIFDVVALTSSEVPASVDVSKDLEAVRIRSGVTDWASLFAAVSSARTLVLHHRDMFGGENGGPGLIGRLVSLVADAVSNRRSVVQTNGLRCLGEMFSCVVGKEMTADQMGTLVRSTLSCHKSSSKFCGEEARKAMEAALANADPEPLLSAVLPLALDTHPKVACRGLMCTAECLSRLLEGSVAGRGLVDGVDVKSVVAALAKGASSRDSDGKEAAWRGVEM</sequence>
<dbReference type="Proteomes" id="UP000002630">
    <property type="component" value="Unassembled WGS sequence"/>
</dbReference>
<dbReference type="InterPro" id="IPR011989">
    <property type="entry name" value="ARM-like"/>
</dbReference>
<accession>D7G7P4</accession>
<dbReference type="Gene3D" id="1.25.10.10">
    <property type="entry name" value="Leucine-rich Repeat Variant"/>
    <property type="match status" value="1"/>
</dbReference>
<dbReference type="InParanoid" id="D7G7P4"/>
<protein>
    <recommendedName>
        <fullName evidence="3">TOG domain-containing protein</fullName>
    </recommendedName>
</protein>
<dbReference type="AlphaFoldDB" id="D7G7P4"/>
<evidence type="ECO:0008006" key="3">
    <source>
        <dbReference type="Google" id="ProtNLM"/>
    </source>
</evidence>
<reference evidence="1 2" key="1">
    <citation type="journal article" date="2010" name="Nature">
        <title>The Ectocarpus genome and the independent evolution of multicellularity in brown algae.</title>
        <authorList>
            <person name="Cock J.M."/>
            <person name="Sterck L."/>
            <person name="Rouze P."/>
            <person name="Scornet D."/>
            <person name="Allen A.E."/>
            <person name="Amoutzias G."/>
            <person name="Anthouard V."/>
            <person name="Artiguenave F."/>
            <person name="Aury J.M."/>
            <person name="Badger J.H."/>
            <person name="Beszteri B."/>
            <person name="Billiau K."/>
            <person name="Bonnet E."/>
            <person name="Bothwell J.H."/>
            <person name="Bowler C."/>
            <person name="Boyen C."/>
            <person name="Brownlee C."/>
            <person name="Carrano C.J."/>
            <person name="Charrier B."/>
            <person name="Cho G.Y."/>
            <person name="Coelho S.M."/>
            <person name="Collen J."/>
            <person name="Corre E."/>
            <person name="Da Silva C."/>
            <person name="Delage L."/>
            <person name="Delaroque N."/>
            <person name="Dittami S.M."/>
            <person name="Doulbeau S."/>
            <person name="Elias M."/>
            <person name="Farnham G."/>
            <person name="Gachon C.M."/>
            <person name="Gschloessl B."/>
            <person name="Heesch S."/>
            <person name="Jabbari K."/>
            <person name="Jubin C."/>
            <person name="Kawai H."/>
            <person name="Kimura K."/>
            <person name="Kloareg B."/>
            <person name="Kupper F.C."/>
            <person name="Lang D."/>
            <person name="Le Bail A."/>
            <person name="Leblanc C."/>
            <person name="Lerouge P."/>
            <person name="Lohr M."/>
            <person name="Lopez P.J."/>
            <person name="Martens C."/>
            <person name="Maumus F."/>
            <person name="Michel G."/>
            <person name="Miranda-Saavedra D."/>
            <person name="Morales J."/>
            <person name="Moreau H."/>
            <person name="Motomura T."/>
            <person name="Nagasato C."/>
            <person name="Napoli C.A."/>
            <person name="Nelson D.R."/>
            <person name="Nyvall-Collen P."/>
            <person name="Peters A.F."/>
            <person name="Pommier C."/>
            <person name="Potin P."/>
            <person name="Poulain J."/>
            <person name="Quesneville H."/>
            <person name="Read B."/>
            <person name="Rensing S.A."/>
            <person name="Ritter A."/>
            <person name="Rousvoal S."/>
            <person name="Samanta M."/>
            <person name="Samson G."/>
            <person name="Schroeder D.C."/>
            <person name="Segurens B."/>
            <person name="Strittmatter M."/>
            <person name="Tonon T."/>
            <person name="Tregear J.W."/>
            <person name="Valentin K."/>
            <person name="von Dassow P."/>
            <person name="Yamagishi T."/>
            <person name="Van de Peer Y."/>
            <person name="Wincker P."/>
        </authorList>
    </citation>
    <scope>NUCLEOTIDE SEQUENCE [LARGE SCALE GENOMIC DNA]</scope>
    <source>
        <strain evidence="2">Ec32 / CCAP1310/4</strain>
    </source>
</reference>
<keyword evidence="2" id="KW-1185">Reference proteome</keyword>
<organism evidence="1 2">
    <name type="scientific">Ectocarpus siliculosus</name>
    <name type="common">Brown alga</name>
    <name type="synonym">Conferva siliculosa</name>
    <dbReference type="NCBI Taxonomy" id="2880"/>
    <lineage>
        <taxon>Eukaryota</taxon>
        <taxon>Sar</taxon>
        <taxon>Stramenopiles</taxon>
        <taxon>Ochrophyta</taxon>
        <taxon>PX clade</taxon>
        <taxon>Phaeophyceae</taxon>
        <taxon>Ectocarpales</taxon>
        <taxon>Ectocarpaceae</taxon>
        <taxon>Ectocarpus</taxon>
    </lineage>
</organism>
<gene>
    <name evidence="1" type="ORF">Esi_0847_0001</name>
</gene>
<name>D7G7P4_ECTSI</name>
<dbReference type="EMBL" id="FN649760">
    <property type="protein sequence ID" value="CBJ33998.1"/>
    <property type="molecule type" value="Genomic_DNA"/>
</dbReference>
<evidence type="ECO:0000313" key="2">
    <source>
        <dbReference type="Proteomes" id="UP000002630"/>
    </source>
</evidence>
<evidence type="ECO:0000313" key="1">
    <source>
        <dbReference type="EMBL" id="CBJ33998.1"/>
    </source>
</evidence>
<proteinExistence type="predicted"/>
<dbReference type="OrthoDB" id="63891at2759"/>